<dbReference type="EMBL" id="EQ976832">
    <property type="protein sequence ID" value="EEF26637.1"/>
    <property type="molecule type" value="Genomic_DNA"/>
</dbReference>
<protein>
    <submittedName>
        <fullName evidence="2">Uncharacterized protein</fullName>
    </submittedName>
</protein>
<evidence type="ECO:0000313" key="2">
    <source>
        <dbReference type="EMBL" id="EEF26637.1"/>
    </source>
</evidence>
<organism evidence="2 3">
    <name type="scientific">Ricinus communis</name>
    <name type="common">Castor bean</name>
    <dbReference type="NCBI Taxonomy" id="3988"/>
    <lineage>
        <taxon>Eukaryota</taxon>
        <taxon>Viridiplantae</taxon>
        <taxon>Streptophyta</taxon>
        <taxon>Embryophyta</taxon>
        <taxon>Tracheophyta</taxon>
        <taxon>Spermatophyta</taxon>
        <taxon>Magnoliopsida</taxon>
        <taxon>eudicotyledons</taxon>
        <taxon>Gunneridae</taxon>
        <taxon>Pentapetalae</taxon>
        <taxon>rosids</taxon>
        <taxon>fabids</taxon>
        <taxon>Malpighiales</taxon>
        <taxon>Euphorbiaceae</taxon>
        <taxon>Acalyphoideae</taxon>
        <taxon>Acalypheae</taxon>
        <taxon>Ricinus</taxon>
    </lineage>
</organism>
<evidence type="ECO:0000313" key="3">
    <source>
        <dbReference type="Proteomes" id="UP000008311"/>
    </source>
</evidence>
<dbReference type="InParanoid" id="B9TBX7"/>
<dbReference type="Proteomes" id="UP000008311">
    <property type="component" value="Unassembled WGS sequence"/>
</dbReference>
<keyword evidence="3" id="KW-1185">Reference proteome</keyword>
<name>B9TBX7_RICCO</name>
<proteinExistence type="predicted"/>
<feature type="region of interest" description="Disordered" evidence="1">
    <location>
        <begin position="46"/>
        <end position="73"/>
    </location>
</feature>
<sequence length="73" mass="7702">MRGATGPGVRVQPAARSTRVRFHRDGLARAGVRSELTQHALARASNGAKPLCTEPWASPHRAPGDGWGATDAM</sequence>
<accession>B9TBX7</accession>
<reference evidence="3" key="1">
    <citation type="journal article" date="2010" name="Nat. Biotechnol.">
        <title>Draft genome sequence of the oilseed species Ricinus communis.</title>
        <authorList>
            <person name="Chan A.P."/>
            <person name="Crabtree J."/>
            <person name="Zhao Q."/>
            <person name="Lorenzi H."/>
            <person name="Orvis J."/>
            <person name="Puiu D."/>
            <person name="Melake-Berhan A."/>
            <person name="Jones K.M."/>
            <person name="Redman J."/>
            <person name="Chen G."/>
            <person name="Cahoon E.B."/>
            <person name="Gedil M."/>
            <person name="Stanke M."/>
            <person name="Haas B.J."/>
            <person name="Wortman J.R."/>
            <person name="Fraser-Liggett C.M."/>
            <person name="Ravel J."/>
            <person name="Rabinowicz P.D."/>
        </authorList>
    </citation>
    <scope>NUCLEOTIDE SEQUENCE [LARGE SCALE GENOMIC DNA]</scope>
    <source>
        <strain evidence="3">cv. Hale</strain>
    </source>
</reference>
<feature type="region of interest" description="Disordered" evidence="1">
    <location>
        <begin position="1"/>
        <end position="22"/>
    </location>
</feature>
<evidence type="ECO:0000256" key="1">
    <source>
        <dbReference type="SAM" id="MobiDB-lite"/>
    </source>
</evidence>
<gene>
    <name evidence="2" type="ORF">RCOM_2103110</name>
</gene>
<dbReference type="AlphaFoldDB" id="B9TBX7"/>